<dbReference type="InterPro" id="IPR000843">
    <property type="entry name" value="HTH_LacI"/>
</dbReference>
<name>A0AAN2A3K2_RHIRH</name>
<dbReference type="SUPFAM" id="SSF53822">
    <property type="entry name" value="Periplasmic binding protein-like I"/>
    <property type="match status" value="1"/>
</dbReference>
<evidence type="ECO:0000256" key="2">
    <source>
        <dbReference type="ARBA" id="ARBA00023125"/>
    </source>
</evidence>
<dbReference type="Gene3D" id="3.40.50.2300">
    <property type="match status" value="2"/>
</dbReference>
<dbReference type="InterPro" id="IPR028082">
    <property type="entry name" value="Peripla_BP_I"/>
</dbReference>
<dbReference type="PANTHER" id="PTHR30146">
    <property type="entry name" value="LACI-RELATED TRANSCRIPTIONAL REPRESSOR"/>
    <property type="match status" value="1"/>
</dbReference>
<dbReference type="PANTHER" id="PTHR30146:SF109">
    <property type="entry name" value="HTH-TYPE TRANSCRIPTIONAL REGULATOR GALS"/>
    <property type="match status" value="1"/>
</dbReference>
<sequence length="333" mass="36311">MRAKNRVTLQAIADEVGLSKYAVSRSLAGKSGVSEETRQLILGAAERLGYTKQASRHDTLELGLVFHDVDLVNSELNQEVQAGAQREAERLGVNLRVRWAHGDDILAQHAKSFSGLILAGPHSRDAIARAEAVGRPIIRMGWTEPLEQVDYVGGTDHEGGQAVVKFLLGLGHKTIAYVYGSTVYRGRNERYYGAREVIEQAGDAELHLMKFDETLGFAGALGKLESNGIYPTAYFCAHDGLALTVVSELLGRGYRIPDDVSVVGFGDYSAATQISPPLTTVRVFGREAGAAALALLLERIDRPRNQDQPPRSIRIVSRLIERKSTAQAKLLHT</sequence>
<dbReference type="CDD" id="cd01392">
    <property type="entry name" value="HTH_LacI"/>
    <property type="match status" value="1"/>
</dbReference>
<dbReference type="GO" id="GO:0003700">
    <property type="term" value="F:DNA-binding transcription factor activity"/>
    <property type="evidence" value="ECO:0007669"/>
    <property type="project" value="TreeGrafter"/>
</dbReference>
<keyword evidence="2" id="KW-0238">DNA-binding</keyword>
<dbReference type="EMBL" id="CAICSX020000001">
    <property type="protein sequence ID" value="CAD0213241.1"/>
    <property type="molecule type" value="Genomic_DNA"/>
</dbReference>
<evidence type="ECO:0000256" key="1">
    <source>
        <dbReference type="ARBA" id="ARBA00023015"/>
    </source>
</evidence>
<protein>
    <submittedName>
        <fullName evidence="5">HTH-type transcriptional regulator DegA</fullName>
    </submittedName>
</protein>
<comment type="caution">
    <text evidence="5">The sequence shown here is derived from an EMBL/GenBank/DDBJ whole genome shotgun (WGS) entry which is preliminary data.</text>
</comment>
<keyword evidence="3" id="KW-0804">Transcription</keyword>
<evidence type="ECO:0000313" key="6">
    <source>
        <dbReference type="Proteomes" id="UP000528185"/>
    </source>
</evidence>
<dbReference type="Gene3D" id="1.10.260.40">
    <property type="entry name" value="lambda repressor-like DNA-binding domains"/>
    <property type="match status" value="1"/>
</dbReference>
<organism evidence="5 6">
    <name type="scientific">Rhizobium rhizogenes</name>
    <name type="common">Agrobacterium rhizogenes</name>
    <dbReference type="NCBI Taxonomy" id="359"/>
    <lineage>
        <taxon>Bacteria</taxon>
        <taxon>Pseudomonadati</taxon>
        <taxon>Pseudomonadota</taxon>
        <taxon>Alphaproteobacteria</taxon>
        <taxon>Hyphomicrobiales</taxon>
        <taxon>Rhizobiaceae</taxon>
        <taxon>Rhizobium/Agrobacterium group</taxon>
        <taxon>Rhizobium</taxon>
    </lineage>
</organism>
<accession>A0AAN2A3K2</accession>
<dbReference type="GO" id="GO:0000976">
    <property type="term" value="F:transcription cis-regulatory region binding"/>
    <property type="evidence" value="ECO:0007669"/>
    <property type="project" value="TreeGrafter"/>
</dbReference>
<dbReference type="Pfam" id="PF00356">
    <property type="entry name" value="LacI"/>
    <property type="match status" value="1"/>
</dbReference>
<proteinExistence type="predicted"/>
<dbReference type="SUPFAM" id="SSF47413">
    <property type="entry name" value="lambda repressor-like DNA-binding domains"/>
    <property type="match status" value="1"/>
</dbReference>
<gene>
    <name evidence="5" type="primary">degA_1</name>
    <name evidence="5" type="ORF">AGRHK599_LOCUS2296</name>
</gene>
<evidence type="ECO:0000259" key="4">
    <source>
        <dbReference type="PROSITE" id="PS50932"/>
    </source>
</evidence>
<dbReference type="Pfam" id="PF13377">
    <property type="entry name" value="Peripla_BP_3"/>
    <property type="match status" value="1"/>
</dbReference>
<feature type="domain" description="HTH lacI-type" evidence="4">
    <location>
        <begin position="7"/>
        <end position="57"/>
    </location>
</feature>
<dbReference type="PROSITE" id="PS50932">
    <property type="entry name" value="HTH_LACI_2"/>
    <property type="match status" value="1"/>
</dbReference>
<dbReference type="AlphaFoldDB" id="A0AAN2A3K2"/>
<dbReference type="Proteomes" id="UP000528185">
    <property type="component" value="Unassembled WGS sequence"/>
</dbReference>
<evidence type="ECO:0000256" key="3">
    <source>
        <dbReference type="ARBA" id="ARBA00023163"/>
    </source>
</evidence>
<dbReference type="InterPro" id="IPR046335">
    <property type="entry name" value="LacI/GalR-like_sensor"/>
</dbReference>
<evidence type="ECO:0000313" key="5">
    <source>
        <dbReference type="EMBL" id="CAD0213241.1"/>
    </source>
</evidence>
<reference evidence="5 6" key="1">
    <citation type="submission" date="2020-06" db="EMBL/GenBank/DDBJ databases">
        <authorList>
            <person name="De Coninck B."/>
            <person name="Ibrahim H."/>
        </authorList>
    </citation>
    <scope>NUCLEOTIDE SEQUENCE [LARGE SCALE GENOMIC DNA]</scope>
    <source>
        <strain evidence="5">Ag_rhizogenes_K599</strain>
    </source>
</reference>
<dbReference type="InterPro" id="IPR010982">
    <property type="entry name" value="Lambda_DNA-bd_dom_sf"/>
</dbReference>
<keyword evidence="1" id="KW-0805">Transcription regulation</keyword>
<dbReference type="SMART" id="SM00354">
    <property type="entry name" value="HTH_LACI"/>
    <property type="match status" value="1"/>
</dbReference>
<dbReference type="KEGG" id="aro:B0909_00095"/>
<dbReference type="CDD" id="cd06267">
    <property type="entry name" value="PBP1_LacI_sugar_binding-like"/>
    <property type="match status" value="1"/>
</dbReference>
<dbReference type="RefSeq" id="WP_065114176.1">
    <property type="nucleotide sequence ID" value="NZ_CAICSX020000001.1"/>
</dbReference>